<gene>
    <name evidence="2" type="ORF">F8M41_019532</name>
</gene>
<evidence type="ECO:0000313" key="3">
    <source>
        <dbReference type="Proteomes" id="UP000439903"/>
    </source>
</evidence>
<dbReference type="OrthoDB" id="2392981at2759"/>
<keyword evidence="3" id="KW-1185">Reference proteome</keyword>
<comment type="caution">
    <text evidence="2">The sequence shown here is derived from an EMBL/GenBank/DDBJ whole genome shotgun (WGS) entry which is preliminary data.</text>
</comment>
<sequence length="154" mass="16425">MKNFIFASILLALLLTVNAAPYQLNKRATTFNPCPSDQAPNAEAITVTIGTDPPKQGEPEKFDVSGTLTKHDISKEKTFLGIGYADTSKNPIGNPFVQNFTQDFKSGSQFTISASDVPTPKDLPSPYVIAVIVGDPTGDPTKPDVYGCAFAIVS</sequence>
<dbReference type="EMBL" id="WTPW01000508">
    <property type="protein sequence ID" value="KAF0504380.1"/>
    <property type="molecule type" value="Genomic_DNA"/>
</dbReference>
<proteinExistence type="predicted"/>
<evidence type="ECO:0000313" key="2">
    <source>
        <dbReference type="EMBL" id="KAF0504380.1"/>
    </source>
</evidence>
<organism evidence="2 3">
    <name type="scientific">Gigaspora margarita</name>
    <dbReference type="NCBI Taxonomy" id="4874"/>
    <lineage>
        <taxon>Eukaryota</taxon>
        <taxon>Fungi</taxon>
        <taxon>Fungi incertae sedis</taxon>
        <taxon>Mucoromycota</taxon>
        <taxon>Glomeromycotina</taxon>
        <taxon>Glomeromycetes</taxon>
        <taxon>Diversisporales</taxon>
        <taxon>Gigasporaceae</taxon>
        <taxon>Gigaspora</taxon>
    </lineage>
</organism>
<keyword evidence="1" id="KW-0732">Signal</keyword>
<feature type="signal peptide" evidence="1">
    <location>
        <begin position="1"/>
        <end position="19"/>
    </location>
</feature>
<feature type="chain" id="PRO_5034739104" description="MD-2-related lipid-recognition domain-containing protein" evidence="1">
    <location>
        <begin position="20"/>
        <end position="154"/>
    </location>
</feature>
<protein>
    <recommendedName>
        <fullName evidence="4">MD-2-related lipid-recognition domain-containing protein</fullName>
    </recommendedName>
</protein>
<reference evidence="2 3" key="1">
    <citation type="journal article" date="2019" name="Environ. Microbiol.">
        <title>At the nexus of three kingdoms: the genome of the mycorrhizal fungus Gigaspora margarita provides insights into plant, endobacterial and fungal interactions.</title>
        <authorList>
            <person name="Venice F."/>
            <person name="Ghignone S."/>
            <person name="Salvioli di Fossalunga A."/>
            <person name="Amselem J."/>
            <person name="Novero M."/>
            <person name="Xianan X."/>
            <person name="Sedzielewska Toro K."/>
            <person name="Morin E."/>
            <person name="Lipzen A."/>
            <person name="Grigoriev I.V."/>
            <person name="Henrissat B."/>
            <person name="Martin F.M."/>
            <person name="Bonfante P."/>
        </authorList>
    </citation>
    <scope>NUCLEOTIDE SEQUENCE [LARGE SCALE GENOMIC DNA]</scope>
    <source>
        <strain evidence="2 3">BEG34</strain>
    </source>
</reference>
<evidence type="ECO:0000256" key="1">
    <source>
        <dbReference type="SAM" id="SignalP"/>
    </source>
</evidence>
<dbReference type="AlphaFoldDB" id="A0A8H4EKJ6"/>
<name>A0A8H4EKJ6_GIGMA</name>
<dbReference type="Proteomes" id="UP000439903">
    <property type="component" value="Unassembled WGS sequence"/>
</dbReference>
<accession>A0A8H4EKJ6</accession>
<evidence type="ECO:0008006" key="4">
    <source>
        <dbReference type="Google" id="ProtNLM"/>
    </source>
</evidence>